<evidence type="ECO:0000256" key="2">
    <source>
        <dbReference type="ARBA" id="ARBA00022777"/>
    </source>
</evidence>
<dbReference type="InterPro" id="IPR012074">
    <property type="entry name" value="GAF_ANTAR"/>
</dbReference>
<dbReference type="SMART" id="SM01012">
    <property type="entry name" value="ANTAR"/>
    <property type="match status" value="1"/>
</dbReference>
<keyword evidence="4" id="KW-0804">Transcription</keyword>
<evidence type="ECO:0000313" key="7">
    <source>
        <dbReference type="Proteomes" id="UP001336020"/>
    </source>
</evidence>
<gene>
    <name evidence="6" type="ORF">Q7514_28490</name>
</gene>
<dbReference type="SUPFAM" id="SSF52172">
    <property type="entry name" value="CheY-like"/>
    <property type="match status" value="1"/>
</dbReference>
<evidence type="ECO:0000256" key="3">
    <source>
        <dbReference type="ARBA" id="ARBA00023015"/>
    </source>
</evidence>
<comment type="caution">
    <text evidence="6">The sequence shown here is derived from an EMBL/GenBank/DDBJ whole genome shotgun (WGS) entry which is preliminary data.</text>
</comment>
<evidence type="ECO:0000259" key="5">
    <source>
        <dbReference type="PROSITE" id="PS50921"/>
    </source>
</evidence>
<dbReference type="InterPro" id="IPR011006">
    <property type="entry name" value="CheY-like_superfamily"/>
</dbReference>
<dbReference type="PIRSF" id="PIRSF036625">
    <property type="entry name" value="GAF_ANTAR"/>
    <property type="match status" value="1"/>
</dbReference>
<keyword evidence="3" id="KW-0805">Transcription regulation</keyword>
<evidence type="ECO:0000313" key="6">
    <source>
        <dbReference type="EMBL" id="MEE2061470.1"/>
    </source>
</evidence>
<dbReference type="Gene3D" id="1.10.10.10">
    <property type="entry name" value="Winged helix-like DNA-binding domain superfamily/Winged helix DNA-binding domain"/>
    <property type="match status" value="1"/>
</dbReference>
<keyword evidence="1" id="KW-0808">Transferase</keyword>
<dbReference type="InterPro" id="IPR036388">
    <property type="entry name" value="WH-like_DNA-bd_sf"/>
</dbReference>
<organism evidence="6 7">
    <name type="scientific">Rhodococcus artemisiae</name>
    <dbReference type="NCBI Taxonomy" id="714159"/>
    <lineage>
        <taxon>Bacteria</taxon>
        <taxon>Bacillati</taxon>
        <taxon>Actinomycetota</taxon>
        <taxon>Actinomycetes</taxon>
        <taxon>Mycobacteriales</taxon>
        <taxon>Nocardiaceae</taxon>
        <taxon>Rhodococcus</taxon>
    </lineage>
</organism>
<sequence length="248" mass="26501">MPQNPSLDDLDVIARVDAVAAALDELRGRFGAGQPTTTVFLEQLCRWAVDTIPGADMAGITLVGSDGTATTPAYTDPRVVEIGVDQYRTGQGPCLEAAATHTVVRVRFDELPDCWPPFAAAVRRLGVRSYLCAPLRLADDHIGTLNLYSVDGDGFSDLDAALLKIYTTVGETIIGLSRDLDRARRDVAGLRTAMESRAVIEQAKGALMFSRGIGEDAAFQALVDASQRENVKLAAVAQRIVALLGSRS</sequence>
<dbReference type="Gene3D" id="3.30.450.40">
    <property type="match status" value="1"/>
</dbReference>
<evidence type="ECO:0000256" key="4">
    <source>
        <dbReference type="ARBA" id="ARBA00023163"/>
    </source>
</evidence>
<dbReference type="Pfam" id="PF03861">
    <property type="entry name" value="ANTAR"/>
    <property type="match status" value="1"/>
</dbReference>
<dbReference type="SMART" id="SM00065">
    <property type="entry name" value="GAF"/>
    <property type="match status" value="1"/>
</dbReference>
<name>A0ABU7LIT8_9NOCA</name>
<keyword evidence="7" id="KW-1185">Reference proteome</keyword>
<dbReference type="Pfam" id="PF13185">
    <property type="entry name" value="GAF_2"/>
    <property type="match status" value="1"/>
</dbReference>
<feature type="domain" description="ANTAR" evidence="5">
    <location>
        <begin position="180"/>
        <end position="241"/>
    </location>
</feature>
<dbReference type="EMBL" id="JAUTXY010000018">
    <property type="protein sequence ID" value="MEE2061470.1"/>
    <property type="molecule type" value="Genomic_DNA"/>
</dbReference>
<reference evidence="6 7" key="1">
    <citation type="submission" date="2023-07" db="EMBL/GenBank/DDBJ databases">
        <authorList>
            <person name="Girao M."/>
            <person name="Carvalho M.F."/>
        </authorList>
    </citation>
    <scope>NUCLEOTIDE SEQUENCE [LARGE SCALE GENOMIC DNA]</scope>
    <source>
        <strain evidence="6 7">YIM65754</strain>
    </source>
</reference>
<dbReference type="SUPFAM" id="SSF55781">
    <property type="entry name" value="GAF domain-like"/>
    <property type="match status" value="1"/>
</dbReference>
<dbReference type="InterPro" id="IPR005561">
    <property type="entry name" value="ANTAR"/>
</dbReference>
<evidence type="ECO:0000256" key="1">
    <source>
        <dbReference type="ARBA" id="ARBA00022679"/>
    </source>
</evidence>
<dbReference type="InterPro" id="IPR003018">
    <property type="entry name" value="GAF"/>
</dbReference>
<protein>
    <submittedName>
        <fullName evidence="6">GAF and ANTAR domain-containing protein</fullName>
    </submittedName>
</protein>
<dbReference type="PROSITE" id="PS50921">
    <property type="entry name" value="ANTAR"/>
    <property type="match status" value="1"/>
</dbReference>
<proteinExistence type="predicted"/>
<dbReference type="RefSeq" id="WP_330136627.1">
    <property type="nucleotide sequence ID" value="NZ_JAUTXY010000018.1"/>
</dbReference>
<dbReference type="Proteomes" id="UP001336020">
    <property type="component" value="Unassembled WGS sequence"/>
</dbReference>
<dbReference type="InterPro" id="IPR029016">
    <property type="entry name" value="GAF-like_dom_sf"/>
</dbReference>
<accession>A0ABU7LIT8</accession>
<keyword evidence="2" id="KW-0418">Kinase</keyword>